<evidence type="ECO:0000256" key="3">
    <source>
        <dbReference type="ARBA" id="ARBA00022741"/>
    </source>
</evidence>
<keyword evidence="8" id="KW-1185">Reference proteome</keyword>
<evidence type="ECO:0000256" key="4">
    <source>
        <dbReference type="ARBA" id="ARBA00022777"/>
    </source>
</evidence>
<keyword evidence="3" id="KW-0547">Nucleotide-binding</keyword>
<organism evidence="7 8">
    <name type="scientific">Bacillus seohaeanensis</name>
    <dbReference type="NCBI Taxonomy" id="284580"/>
    <lineage>
        <taxon>Bacteria</taxon>
        <taxon>Bacillati</taxon>
        <taxon>Bacillota</taxon>
        <taxon>Bacilli</taxon>
        <taxon>Bacillales</taxon>
        <taxon>Bacillaceae</taxon>
        <taxon>Bacillus</taxon>
    </lineage>
</organism>
<reference evidence="8" key="1">
    <citation type="journal article" date="2019" name="Int. J. Syst. Evol. Microbiol.">
        <title>The Global Catalogue of Microorganisms (GCM) 10K type strain sequencing project: providing services to taxonomists for standard genome sequencing and annotation.</title>
        <authorList>
            <consortium name="The Broad Institute Genomics Platform"/>
            <consortium name="The Broad Institute Genome Sequencing Center for Infectious Disease"/>
            <person name="Wu L."/>
            <person name="Ma J."/>
        </authorList>
    </citation>
    <scope>NUCLEOTIDE SEQUENCE [LARGE SCALE GENOMIC DNA]</scope>
    <source>
        <strain evidence="8">KCTC 3913</strain>
    </source>
</reference>
<dbReference type="Pfam" id="PF13581">
    <property type="entry name" value="HATPase_c_2"/>
    <property type="match status" value="1"/>
</dbReference>
<evidence type="ECO:0000256" key="2">
    <source>
        <dbReference type="ARBA" id="ARBA00022679"/>
    </source>
</evidence>
<dbReference type="EMBL" id="JBHUMF010000031">
    <property type="protein sequence ID" value="MFD2681814.1"/>
    <property type="molecule type" value="Genomic_DNA"/>
</dbReference>
<dbReference type="RefSeq" id="WP_377936340.1">
    <property type="nucleotide sequence ID" value="NZ_JBHUMF010000031.1"/>
</dbReference>
<name>A0ABW5RUI8_9BACI</name>
<keyword evidence="5 7" id="KW-0067">ATP-binding</keyword>
<feature type="domain" description="Histidine kinase/HSP90-like ATPase" evidence="6">
    <location>
        <begin position="22"/>
        <end position="132"/>
    </location>
</feature>
<keyword evidence="4" id="KW-0418">Kinase</keyword>
<dbReference type="Proteomes" id="UP001597506">
    <property type="component" value="Unassembled WGS sequence"/>
</dbReference>
<keyword evidence="2" id="KW-0808">Transferase</keyword>
<protein>
    <submittedName>
        <fullName evidence="7">ATP-binding protein</fullName>
    </submittedName>
</protein>
<evidence type="ECO:0000256" key="1">
    <source>
        <dbReference type="ARBA" id="ARBA00022527"/>
    </source>
</evidence>
<sequence length="141" mass="15863">MDDETLVGFSSIHSMKIQSTDDVMNAMNYTEHLAESLGFLLEVQLRLCLVTEEALVNAMEYGTTEEQQFVEIKWQSTATSLVMKVKQKGNSFPLEINENINYGSRGRGLQLILSIMDEVWLTAEEGHITLCMEKNINGNLG</sequence>
<dbReference type="InterPro" id="IPR003594">
    <property type="entry name" value="HATPase_dom"/>
</dbReference>
<comment type="caution">
    <text evidence="7">The sequence shown here is derived from an EMBL/GenBank/DDBJ whole genome shotgun (WGS) entry which is preliminary data.</text>
</comment>
<dbReference type="GO" id="GO:0005524">
    <property type="term" value="F:ATP binding"/>
    <property type="evidence" value="ECO:0007669"/>
    <property type="project" value="UniProtKB-KW"/>
</dbReference>
<evidence type="ECO:0000256" key="5">
    <source>
        <dbReference type="ARBA" id="ARBA00022840"/>
    </source>
</evidence>
<dbReference type="CDD" id="cd16936">
    <property type="entry name" value="HATPase_RsbW-like"/>
    <property type="match status" value="1"/>
</dbReference>
<dbReference type="PANTHER" id="PTHR35526">
    <property type="entry name" value="ANTI-SIGMA-F FACTOR RSBW-RELATED"/>
    <property type="match status" value="1"/>
</dbReference>
<evidence type="ECO:0000313" key="8">
    <source>
        <dbReference type="Proteomes" id="UP001597506"/>
    </source>
</evidence>
<dbReference type="InterPro" id="IPR050267">
    <property type="entry name" value="Anti-sigma-factor_SerPK"/>
</dbReference>
<dbReference type="InterPro" id="IPR036890">
    <property type="entry name" value="HATPase_C_sf"/>
</dbReference>
<accession>A0ABW5RUI8</accession>
<gene>
    <name evidence="7" type="ORF">ACFSUL_13820</name>
</gene>
<dbReference type="PANTHER" id="PTHR35526:SF3">
    <property type="entry name" value="ANTI-SIGMA-F FACTOR RSBW"/>
    <property type="match status" value="1"/>
</dbReference>
<evidence type="ECO:0000259" key="6">
    <source>
        <dbReference type="Pfam" id="PF13581"/>
    </source>
</evidence>
<proteinExistence type="predicted"/>
<dbReference type="SUPFAM" id="SSF55874">
    <property type="entry name" value="ATPase domain of HSP90 chaperone/DNA topoisomerase II/histidine kinase"/>
    <property type="match status" value="1"/>
</dbReference>
<keyword evidence="1" id="KW-0723">Serine/threonine-protein kinase</keyword>
<evidence type="ECO:0000313" key="7">
    <source>
        <dbReference type="EMBL" id="MFD2681814.1"/>
    </source>
</evidence>
<dbReference type="Gene3D" id="3.30.565.10">
    <property type="entry name" value="Histidine kinase-like ATPase, C-terminal domain"/>
    <property type="match status" value="1"/>
</dbReference>